<evidence type="ECO:0000313" key="8">
    <source>
        <dbReference type="EMBL" id="EMR63216.1"/>
    </source>
</evidence>
<dbReference type="OrthoDB" id="1055148at2759"/>
<evidence type="ECO:0000313" key="9">
    <source>
        <dbReference type="Proteomes" id="UP000012174"/>
    </source>
</evidence>
<dbReference type="eggNOG" id="ENOG502QRZZ">
    <property type="taxonomic scope" value="Eukaryota"/>
</dbReference>
<dbReference type="HOGENOM" id="CLU_021855_1_1_1"/>
<dbReference type="GO" id="GO:0031505">
    <property type="term" value="P:fungal-type cell wall organization"/>
    <property type="evidence" value="ECO:0007669"/>
    <property type="project" value="TreeGrafter"/>
</dbReference>
<keyword evidence="3" id="KW-0732">Signal</keyword>
<keyword evidence="6 8" id="KW-0808">Transferase</keyword>
<dbReference type="InterPro" id="IPR004886">
    <property type="entry name" value="Glucanosyltransferase"/>
</dbReference>
<dbReference type="PANTHER" id="PTHR31468">
    <property type="entry name" value="1,3-BETA-GLUCANOSYLTRANSFERASE GAS1"/>
    <property type="match status" value="1"/>
</dbReference>
<dbReference type="GO" id="GO:0042124">
    <property type="term" value="F:1,3-beta-glucanosyltransferase activity"/>
    <property type="evidence" value="ECO:0007669"/>
    <property type="project" value="TreeGrafter"/>
</dbReference>
<dbReference type="EC" id="2.4.1.-" evidence="6"/>
<dbReference type="Gene3D" id="3.20.20.80">
    <property type="entry name" value="Glycosidases"/>
    <property type="match status" value="1"/>
</dbReference>
<dbReference type="GO" id="GO:0005886">
    <property type="term" value="C:plasma membrane"/>
    <property type="evidence" value="ECO:0007669"/>
    <property type="project" value="UniProtKB-SubCell"/>
</dbReference>
<evidence type="ECO:0000256" key="3">
    <source>
        <dbReference type="ARBA" id="ARBA00022729"/>
    </source>
</evidence>
<evidence type="ECO:0000256" key="1">
    <source>
        <dbReference type="ARBA" id="ARBA00004609"/>
    </source>
</evidence>
<dbReference type="PANTHER" id="PTHR31468:SF2">
    <property type="entry name" value="1,3-BETA-GLUCANOSYLTRANSFERASE GAS1"/>
    <property type="match status" value="1"/>
</dbReference>
<dbReference type="EMBL" id="KB707256">
    <property type="protein sequence ID" value="EMR63216.1"/>
    <property type="molecule type" value="Genomic_DNA"/>
</dbReference>
<dbReference type="GO" id="GO:0071970">
    <property type="term" value="P:fungal-type cell wall (1-&gt;3)-beta-D-glucan biosynthetic process"/>
    <property type="evidence" value="ECO:0007669"/>
    <property type="project" value="TreeGrafter"/>
</dbReference>
<evidence type="ECO:0000256" key="4">
    <source>
        <dbReference type="ARBA" id="ARBA00023157"/>
    </source>
</evidence>
<keyword evidence="9" id="KW-1185">Reference proteome</keyword>
<keyword evidence="6" id="KW-0336">GPI-anchor</keyword>
<evidence type="ECO:0000256" key="7">
    <source>
        <dbReference type="SAM" id="MobiDB-lite"/>
    </source>
</evidence>
<feature type="compositionally biased region" description="Basic and acidic residues" evidence="7">
    <location>
        <begin position="327"/>
        <end position="342"/>
    </location>
</feature>
<dbReference type="KEGG" id="ela:UCREL1_9830"/>
<sequence length="398" mass="44683">MAEFITPISVRGRYLWKGGDRFIINGVVFQPHRASRREKLPSTPDPLAEDRLEELETSIPLFKELGLNTLFVYFIEPSKNHDAAMDLLAKAGIYVVACLSTPHRSIRRSEPEASYTAELLQSFFRAVDCMAAYNNTLGVVVANEVINSYPSTVAAPVVRAVARDVKRYMAVAAEFSGQRVVPVGINSADVPGVIRSQFEYFSAGDEREAIDFFTLVRAGVYVHIGVKRFEDTHIPVFFSEYGANTSSDGRIFQETRCILSPAMTDTFSGGIVYEFFEGANRYGLVKKNEDGSFEKLQDFENLRESIRACKGLQHSASLEGPGGEIPTPKKFEMPKRSSDWRARPGIPESPLDWDEVTEQIEDRQWVDVEREILDFEVEDLAASVWQRFRIDGTGPRLG</sequence>
<organism evidence="8 9">
    <name type="scientific">Eutypa lata (strain UCR-EL1)</name>
    <name type="common">Grapevine dieback disease fungus</name>
    <name type="synonym">Eutypa armeniacae</name>
    <dbReference type="NCBI Taxonomy" id="1287681"/>
    <lineage>
        <taxon>Eukaryota</taxon>
        <taxon>Fungi</taxon>
        <taxon>Dikarya</taxon>
        <taxon>Ascomycota</taxon>
        <taxon>Pezizomycotina</taxon>
        <taxon>Sordariomycetes</taxon>
        <taxon>Xylariomycetidae</taxon>
        <taxon>Xylariales</taxon>
        <taxon>Diatrypaceae</taxon>
        <taxon>Eutypa</taxon>
    </lineage>
</organism>
<keyword evidence="6" id="KW-0472">Membrane</keyword>
<gene>
    <name evidence="8" type="ORF">UCREL1_9830</name>
</gene>
<proteinExistence type="inferred from homology"/>
<accession>M7T050</accession>
<feature type="region of interest" description="Disordered" evidence="7">
    <location>
        <begin position="317"/>
        <end position="348"/>
    </location>
</feature>
<comment type="subcellular location">
    <subcellularLocation>
        <location evidence="1 6">Cell membrane</location>
        <topology evidence="1 6">Lipid-anchor</topology>
        <topology evidence="1 6">GPI-anchor</topology>
    </subcellularLocation>
</comment>
<dbReference type="Proteomes" id="UP000012174">
    <property type="component" value="Unassembled WGS sequence"/>
</dbReference>
<evidence type="ECO:0000256" key="5">
    <source>
        <dbReference type="ARBA" id="ARBA00023180"/>
    </source>
</evidence>
<protein>
    <recommendedName>
        <fullName evidence="6">1,3-beta-glucanosyltransferase</fullName>
        <ecNumber evidence="6">2.4.1.-</ecNumber>
    </recommendedName>
</protein>
<dbReference type="InterPro" id="IPR017853">
    <property type="entry name" value="GH"/>
</dbReference>
<keyword evidence="6" id="KW-0449">Lipoprotein</keyword>
<evidence type="ECO:0000256" key="6">
    <source>
        <dbReference type="RuleBase" id="RU361209"/>
    </source>
</evidence>
<comment type="function">
    <text evidence="6">Splits internally a 1,3-beta-glucan molecule and transfers the newly generated reducing end (the donor) to the non-reducing end of another 1,3-beta-glucan molecule (the acceptor) forming a 1,3-beta linkage, resulting in the elongation of 1,3-beta-glucan chains in the cell wall.</text>
</comment>
<dbReference type="AlphaFoldDB" id="M7T050"/>
<dbReference type="OMA" id="FFRDEFK"/>
<dbReference type="Pfam" id="PF03198">
    <property type="entry name" value="Glyco_hydro_72"/>
    <property type="match status" value="1"/>
</dbReference>
<keyword evidence="4" id="KW-1015">Disulfide bond</keyword>
<reference evidence="9" key="1">
    <citation type="journal article" date="2013" name="Genome Announc.">
        <title>Draft genome sequence of the grapevine dieback fungus Eutypa lata UCR-EL1.</title>
        <authorList>
            <person name="Blanco-Ulate B."/>
            <person name="Rolshausen P.E."/>
            <person name="Cantu D."/>
        </authorList>
    </citation>
    <scope>NUCLEOTIDE SEQUENCE [LARGE SCALE GENOMIC DNA]</scope>
    <source>
        <strain evidence="9">UCR-EL1</strain>
    </source>
</reference>
<evidence type="ECO:0000256" key="2">
    <source>
        <dbReference type="ARBA" id="ARBA00007528"/>
    </source>
</evidence>
<dbReference type="GO" id="GO:0098552">
    <property type="term" value="C:side of membrane"/>
    <property type="evidence" value="ECO:0007669"/>
    <property type="project" value="UniProtKB-KW"/>
</dbReference>
<dbReference type="SUPFAM" id="SSF51445">
    <property type="entry name" value="(Trans)glycosidases"/>
    <property type="match status" value="1"/>
</dbReference>
<keyword evidence="5" id="KW-0325">Glycoprotein</keyword>
<comment type="similarity">
    <text evidence="2 6">Belongs to the glycosyl hydrolase 72 family.</text>
</comment>
<name>M7T050_EUTLA</name>